<accession>A0A7W7NQ18</accession>
<organism evidence="2 3">
    <name type="scientific">Sphingomonas kyeonggiensis</name>
    <dbReference type="NCBI Taxonomy" id="1268553"/>
    <lineage>
        <taxon>Bacteria</taxon>
        <taxon>Pseudomonadati</taxon>
        <taxon>Pseudomonadota</taxon>
        <taxon>Alphaproteobacteria</taxon>
        <taxon>Sphingomonadales</taxon>
        <taxon>Sphingomonadaceae</taxon>
        <taxon>Sphingomonas</taxon>
    </lineage>
</organism>
<protein>
    <recommendedName>
        <fullName evidence="1">Aspartyl/asparaginy/proline hydroxylase domain-containing protein</fullName>
    </recommendedName>
</protein>
<dbReference type="InterPro" id="IPR027443">
    <property type="entry name" value="IPNS-like_sf"/>
</dbReference>
<dbReference type="InterPro" id="IPR007803">
    <property type="entry name" value="Asp/Arg/Pro-Hydrxlase"/>
</dbReference>
<evidence type="ECO:0000313" key="3">
    <source>
        <dbReference type="Proteomes" id="UP000575241"/>
    </source>
</evidence>
<name>A0A7W7NQ18_9SPHN</name>
<proteinExistence type="predicted"/>
<dbReference type="Pfam" id="PF05118">
    <property type="entry name" value="Asp_Arg_Hydrox"/>
    <property type="match status" value="1"/>
</dbReference>
<keyword evidence="3" id="KW-1185">Reference proteome</keyword>
<evidence type="ECO:0000259" key="1">
    <source>
        <dbReference type="Pfam" id="PF05118"/>
    </source>
</evidence>
<dbReference type="Gene3D" id="2.60.120.330">
    <property type="entry name" value="B-lactam Antibiotic, Isopenicillin N Synthase, Chain"/>
    <property type="match status" value="1"/>
</dbReference>
<dbReference type="RefSeq" id="WP_221416080.1">
    <property type="nucleotide sequence ID" value="NZ_JACHLN010000001.1"/>
</dbReference>
<evidence type="ECO:0000313" key="2">
    <source>
        <dbReference type="EMBL" id="MBB4837438.1"/>
    </source>
</evidence>
<reference evidence="2 3" key="1">
    <citation type="submission" date="2020-08" db="EMBL/GenBank/DDBJ databases">
        <title>Functional genomics of gut bacteria from endangered species of beetles.</title>
        <authorList>
            <person name="Carlos-Shanley C."/>
        </authorList>
    </citation>
    <scope>NUCLEOTIDE SEQUENCE [LARGE SCALE GENOMIC DNA]</scope>
    <source>
        <strain evidence="2 3">S00224</strain>
    </source>
</reference>
<sequence>MRLPLAFDPAPLVADVEALERGDWTEHFVKQNYDGEWSALPLRAQAGVSHPIQLIYAAPGVTEFVDTVWRARMPGVSAVIDAFACPIRSARLMRLAAGSVIKEHEDLDLDVADGFARIHVPIVTNADVDFRLNGARVAMAPGEAWYLRLADPHSVTNAGNTARVHLVIDLVVNDWLLRQLAG</sequence>
<dbReference type="SUPFAM" id="SSF51197">
    <property type="entry name" value="Clavaminate synthase-like"/>
    <property type="match status" value="1"/>
</dbReference>
<dbReference type="AlphaFoldDB" id="A0A7W7NQ18"/>
<dbReference type="Proteomes" id="UP000575241">
    <property type="component" value="Unassembled WGS sequence"/>
</dbReference>
<feature type="domain" description="Aspartyl/asparaginy/proline hydroxylase" evidence="1">
    <location>
        <begin position="29"/>
        <end position="170"/>
    </location>
</feature>
<gene>
    <name evidence="2" type="ORF">HNP52_000489</name>
</gene>
<dbReference type="EMBL" id="JACHLN010000001">
    <property type="protein sequence ID" value="MBB4837438.1"/>
    <property type="molecule type" value="Genomic_DNA"/>
</dbReference>
<comment type="caution">
    <text evidence="2">The sequence shown here is derived from an EMBL/GenBank/DDBJ whole genome shotgun (WGS) entry which is preliminary data.</text>
</comment>